<feature type="short sequence motif" description="GXGXXG" evidence="4">
    <location>
        <begin position="183"/>
        <end position="188"/>
    </location>
</feature>
<dbReference type="InterPro" id="IPR016035">
    <property type="entry name" value="Acyl_Trfase/lysoPLipase"/>
</dbReference>
<dbReference type="InterPro" id="IPR002641">
    <property type="entry name" value="PNPLA_dom"/>
</dbReference>
<dbReference type="PANTHER" id="PTHR24185:SF1">
    <property type="entry name" value="CALCIUM-INDEPENDENT PHOSPHOLIPASE A2-GAMMA"/>
    <property type="match status" value="1"/>
</dbReference>
<feature type="compositionally biased region" description="Polar residues" evidence="5">
    <location>
        <begin position="104"/>
        <end position="118"/>
    </location>
</feature>
<organism evidence="7 8">
    <name type="scientific">Cladonia borealis</name>
    <dbReference type="NCBI Taxonomy" id="184061"/>
    <lineage>
        <taxon>Eukaryota</taxon>
        <taxon>Fungi</taxon>
        <taxon>Dikarya</taxon>
        <taxon>Ascomycota</taxon>
        <taxon>Pezizomycotina</taxon>
        <taxon>Lecanoromycetes</taxon>
        <taxon>OSLEUM clade</taxon>
        <taxon>Lecanoromycetidae</taxon>
        <taxon>Lecanorales</taxon>
        <taxon>Lecanorineae</taxon>
        <taxon>Cladoniaceae</taxon>
        <taxon>Cladonia</taxon>
    </lineage>
</organism>
<dbReference type="AlphaFoldDB" id="A0AA39UXD9"/>
<feature type="active site" description="Nucleophile" evidence="4">
    <location>
        <position position="223"/>
    </location>
</feature>
<evidence type="ECO:0000256" key="5">
    <source>
        <dbReference type="SAM" id="MobiDB-lite"/>
    </source>
</evidence>
<feature type="short sequence motif" description="DGA/G" evidence="4">
    <location>
        <begin position="368"/>
        <end position="370"/>
    </location>
</feature>
<feature type="compositionally biased region" description="Polar residues" evidence="5">
    <location>
        <begin position="159"/>
        <end position="172"/>
    </location>
</feature>
<feature type="compositionally biased region" description="Pro residues" evidence="5">
    <location>
        <begin position="144"/>
        <end position="156"/>
    </location>
</feature>
<evidence type="ECO:0000313" key="7">
    <source>
        <dbReference type="EMBL" id="KAK0507478.1"/>
    </source>
</evidence>
<keyword evidence="2 4" id="KW-0442">Lipid degradation</keyword>
<dbReference type="GO" id="GO:0046486">
    <property type="term" value="P:glycerolipid metabolic process"/>
    <property type="evidence" value="ECO:0007669"/>
    <property type="project" value="UniProtKB-ARBA"/>
</dbReference>
<dbReference type="GO" id="GO:0016042">
    <property type="term" value="P:lipid catabolic process"/>
    <property type="evidence" value="ECO:0007669"/>
    <property type="project" value="UniProtKB-UniRule"/>
</dbReference>
<feature type="active site" description="Proton acceptor" evidence="4">
    <location>
        <position position="368"/>
    </location>
</feature>
<feature type="compositionally biased region" description="Polar residues" evidence="5">
    <location>
        <begin position="71"/>
        <end position="82"/>
    </location>
</feature>
<feature type="domain" description="PNPLA" evidence="6">
    <location>
        <begin position="179"/>
        <end position="382"/>
    </location>
</feature>
<accession>A0AA39UXD9</accession>
<name>A0AA39UXD9_9LECA</name>
<feature type="compositionally biased region" description="Pro residues" evidence="5">
    <location>
        <begin position="88"/>
        <end position="102"/>
    </location>
</feature>
<dbReference type="Pfam" id="PF01734">
    <property type="entry name" value="Patatin"/>
    <property type="match status" value="1"/>
</dbReference>
<evidence type="ECO:0000256" key="2">
    <source>
        <dbReference type="ARBA" id="ARBA00022963"/>
    </source>
</evidence>
<dbReference type="EMBL" id="JAFEKC020000023">
    <property type="protein sequence ID" value="KAK0507478.1"/>
    <property type="molecule type" value="Genomic_DNA"/>
</dbReference>
<feature type="compositionally biased region" description="Low complexity" evidence="5">
    <location>
        <begin position="27"/>
        <end position="50"/>
    </location>
</feature>
<gene>
    <name evidence="7" type="ORF">JMJ35_010001</name>
</gene>
<dbReference type="GO" id="GO:0019369">
    <property type="term" value="P:arachidonate metabolic process"/>
    <property type="evidence" value="ECO:0007669"/>
    <property type="project" value="TreeGrafter"/>
</dbReference>
<dbReference type="CDD" id="cd07216">
    <property type="entry name" value="Pat17_PNPLA8_PNPLA9_like3"/>
    <property type="match status" value="1"/>
</dbReference>
<keyword evidence="1 4" id="KW-0378">Hydrolase</keyword>
<dbReference type="GO" id="GO:0047499">
    <property type="term" value="F:calcium-independent phospholipase A2 activity"/>
    <property type="evidence" value="ECO:0007669"/>
    <property type="project" value="TreeGrafter"/>
</dbReference>
<feature type="short sequence motif" description="GXSXG" evidence="4">
    <location>
        <begin position="221"/>
        <end position="225"/>
    </location>
</feature>
<reference evidence="7" key="1">
    <citation type="submission" date="2023-03" db="EMBL/GenBank/DDBJ databases">
        <title>Complete genome of Cladonia borealis.</title>
        <authorList>
            <person name="Park H."/>
        </authorList>
    </citation>
    <scope>NUCLEOTIDE SEQUENCE</scope>
    <source>
        <strain evidence="7">ANT050790</strain>
    </source>
</reference>
<protein>
    <recommendedName>
        <fullName evidence="6">PNPLA domain-containing protein</fullName>
    </recommendedName>
</protein>
<evidence type="ECO:0000256" key="4">
    <source>
        <dbReference type="PROSITE-ProRule" id="PRU01161"/>
    </source>
</evidence>
<keyword evidence="3 4" id="KW-0443">Lipid metabolism</keyword>
<feature type="compositionally biased region" description="Polar residues" evidence="5">
    <location>
        <begin position="128"/>
        <end position="140"/>
    </location>
</feature>
<proteinExistence type="predicted"/>
<sequence>MSFSSRLLKKIKENLDNASATPPPPQQQQYYQQYNPTQSSSPYASSSQFQYPPPPPGPQYAQNAQYLPPSGYSQYGQIVSNQSTPAATSPPPLPYRPTPSPQPMTSNALVPQASQYLQPFSPPAQRPHSPQLQVSSQPMYNSPAPSPRPSPAPVASPPTQFDPQKFPRSQEQPKVRKILSLDGGGVRGLSIIMILKYIMRNLNRARGVPLDPWQEFDMICGTSTGGIIAIMLGRLRMTLKECEEAYVELSETIFTPVQNAADPRRIYKFLRADGRFSEDPLEDCIKATIRSKGLSNDALLKDEDHDTCKVFVCATRAGNSTPAVLRSYESDRNNHLYDICKIWEAARATSAASTFFRPIEIGNQQYVDGAIKGRNNPIISANLESRDIWPDEDRLLISIGTGIAPNKPFTGNLVALANRLKEIVTDTEQTNEDFEGDHMDMIRNNRFFRFNVSQGLGTIGLEEYQAVGQIEAFTDTYLDSHRVVDSVKTCVKTLRLGGQRMGYVSAEGPYHR</sequence>
<evidence type="ECO:0000313" key="8">
    <source>
        <dbReference type="Proteomes" id="UP001166286"/>
    </source>
</evidence>
<evidence type="ECO:0000256" key="3">
    <source>
        <dbReference type="ARBA" id="ARBA00023098"/>
    </source>
</evidence>
<dbReference type="Proteomes" id="UP001166286">
    <property type="component" value="Unassembled WGS sequence"/>
</dbReference>
<comment type="caution">
    <text evidence="7">The sequence shown here is derived from an EMBL/GenBank/DDBJ whole genome shotgun (WGS) entry which is preliminary data.</text>
</comment>
<keyword evidence="8" id="KW-1185">Reference proteome</keyword>
<dbReference type="Gene3D" id="3.40.1090.10">
    <property type="entry name" value="Cytosolic phospholipase A2 catalytic domain"/>
    <property type="match status" value="1"/>
</dbReference>
<dbReference type="PANTHER" id="PTHR24185">
    <property type="entry name" value="CALCIUM-INDEPENDENT PHOSPHOLIPASE A2-GAMMA"/>
    <property type="match status" value="1"/>
</dbReference>
<dbReference type="SUPFAM" id="SSF52151">
    <property type="entry name" value="FabD/lysophospholipase-like"/>
    <property type="match status" value="1"/>
</dbReference>
<feature type="region of interest" description="Disordered" evidence="5">
    <location>
        <begin position="1"/>
        <end position="175"/>
    </location>
</feature>
<dbReference type="PROSITE" id="PS51635">
    <property type="entry name" value="PNPLA"/>
    <property type="match status" value="1"/>
</dbReference>
<dbReference type="GO" id="GO:0016020">
    <property type="term" value="C:membrane"/>
    <property type="evidence" value="ECO:0007669"/>
    <property type="project" value="TreeGrafter"/>
</dbReference>
<evidence type="ECO:0000259" key="6">
    <source>
        <dbReference type="PROSITE" id="PS51635"/>
    </source>
</evidence>
<evidence type="ECO:0000256" key="1">
    <source>
        <dbReference type="ARBA" id="ARBA00022801"/>
    </source>
</evidence>